<dbReference type="InterPro" id="IPR029063">
    <property type="entry name" value="SAM-dependent_MTases_sf"/>
</dbReference>
<dbReference type="Proteomes" id="UP000297597">
    <property type="component" value="Unassembled WGS sequence"/>
</dbReference>
<dbReference type="SUPFAM" id="SSF53335">
    <property type="entry name" value="S-adenosyl-L-methionine-dependent methyltransferases"/>
    <property type="match status" value="1"/>
</dbReference>
<evidence type="ECO:0000313" key="1">
    <source>
        <dbReference type="EMBL" id="TEB11947.1"/>
    </source>
</evidence>
<keyword evidence="2" id="KW-1185">Reference proteome</keyword>
<reference evidence="1 2" key="1">
    <citation type="journal article" date="2018" name="Environ. Microbiol.">
        <title>Novel energy conservation strategies and behaviour of Pelotomaculum schinkii driving syntrophic propionate catabolism.</title>
        <authorList>
            <person name="Hidalgo-Ahumada C.A.P."/>
            <person name="Nobu M.K."/>
            <person name="Narihiro T."/>
            <person name="Tamaki H."/>
            <person name="Liu W.T."/>
            <person name="Kamagata Y."/>
            <person name="Stams A.J.M."/>
            <person name="Imachi H."/>
            <person name="Sousa D.Z."/>
        </authorList>
    </citation>
    <scope>NUCLEOTIDE SEQUENCE [LARGE SCALE GENOMIC DNA]</scope>
    <source>
        <strain evidence="1 2">MGP</strain>
    </source>
</reference>
<comment type="caution">
    <text evidence="1">The sequence shown here is derived from an EMBL/GenBank/DDBJ whole genome shotgun (WGS) entry which is preliminary data.</text>
</comment>
<organism evidence="1 2">
    <name type="scientific">Pelotomaculum propionicicum</name>
    <dbReference type="NCBI Taxonomy" id="258475"/>
    <lineage>
        <taxon>Bacteria</taxon>
        <taxon>Bacillati</taxon>
        <taxon>Bacillota</taxon>
        <taxon>Clostridia</taxon>
        <taxon>Eubacteriales</taxon>
        <taxon>Desulfotomaculaceae</taxon>
        <taxon>Pelotomaculum</taxon>
    </lineage>
</organism>
<dbReference type="InterPro" id="IPR024265">
    <property type="entry name" value="DUF3788"/>
</dbReference>
<dbReference type="Pfam" id="PF12663">
    <property type="entry name" value="DUF3788"/>
    <property type="match status" value="1"/>
</dbReference>
<gene>
    <name evidence="1" type="ORF">Pmgp_01314</name>
</gene>
<proteinExistence type="predicted"/>
<sequence length="273" mass="32363">MSNAINEEEVDPVEALNSMQRVLNNNGIIIFDQGQTDFTMKNPPKYFPEVNDRDFSRLFTMSYEEKIMTVNIFDFLHKENQYDFRHSEFKIWLRMMSDWEKIMEQTKLNATFYGNWDFEPYNERRMPVQWSELYHSDKMPSFEDIERYVGKGAPLWRELLSYIENAYQVRPKMNYSKCAAQPGWNIKYQKSGKSLCTLYPMEDYFIALVVVGAKEEKEVELSLSMFTPYVAGLYRRTPFSCGGRWLMIDVKEKAVLNDVESLINIRVKPKVKI</sequence>
<name>A0A4Y7RUK0_9FIRM</name>
<evidence type="ECO:0008006" key="3">
    <source>
        <dbReference type="Google" id="ProtNLM"/>
    </source>
</evidence>
<dbReference type="RefSeq" id="WP_345789129.1">
    <property type="nucleotide sequence ID" value="NZ_QFFZ01000010.1"/>
</dbReference>
<dbReference type="AlphaFoldDB" id="A0A4Y7RUK0"/>
<accession>A0A4Y7RUK0</accession>
<protein>
    <recommendedName>
        <fullName evidence="3">DUF3788 domain-containing protein</fullName>
    </recommendedName>
</protein>
<dbReference type="EMBL" id="QFFZ01000010">
    <property type="protein sequence ID" value="TEB11947.1"/>
    <property type="molecule type" value="Genomic_DNA"/>
</dbReference>
<evidence type="ECO:0000313" key="2">
    <source>
        <dbReference type="Proteomes" id="UP000297597"/>
    </source>
</evidence>